<dbReference type="AlphaFoldDB" id="A0A8B3RK48"/>
<gene>
    <name evidence="1" type="ORF">PG2011B_0307</name>
</gene>
<comment type="caution">
    <text evidence="1">The sequence shown here is derived from an EMBL/GenBank/DDBJ whole genome shotgun (WGS) entry which is preliminary data.</text>
</comment>
<protein>
    <submittedName>
        <fullName evidence="1">Uncharacterized protein</fullName>
    </submittedName>
</protein>
<evidence type="ECO:0000313" key="1">
    <source>
        <dbReference type="EMBL" id="RYM96110.1"/>
    </source>
</evidence>
<name>A0A8B3RK48_BIFAN</name>
<organism evidence="1 2">
    <name type="scientific">Bifidobacterium animalis subsp. lactis</name>
    <name type="common">Bifidobacterium lactis</name>
    <dbReference type="NCBI Taxonomy" id="302911"/>
    <lineage>
        <taxon>Bacteria</taxon>
        <taxon>Bacillati</taxon>
        <taxon>Actinomycetota</taxon>
        <taxon>Actinomycetes</taxon>
        <taxon>Bifidobacteriales</taxon>
        <taxon>Bifidobacteriaceae</taxon>
        <taxon>Bifidobacterium</taxon>
    </lineage>
</organism>
<reference evidence="1 2" key="1">
    <citation type="journal article" date="2019" name="Appl. Environ. Microbiol.">
        <title>Dissecting the evolutionary development of the Bifidobacterium animalis species through comparative genomics analyses.</title>
        <authorList>
            <person name="Lugli G.A."/>
            <person name="Mancino W."/>
            <person name="Milani C."/>
            <person name="Duranti S."/>
            <person name="Mancabelli L."/>
            <person name="Napoli S."/>
            <person name="Mangifesta M."/>
            <person name="Viappiani A."/>
            <person name="Anzalone R."/>
            <person name="Longhi G."/>
            <person name="van Sinderen D."/>
            <person name="Ventura M."/>
            <person name="Turroni F."/>
        </authorList>
    </citation>
    <scope>NUCLEOTIDE SEQUENCE [LARGE SCALE GENOMIC DNA]</scope>
    <source>
        <strain evidence="1 2">2011B</strain>
    </source>
</reference>
<dbReference type="Proteomes" id="UP000293613">
    <property type="component" value="Unassembled WGS sequence"/>
</dbReference>
<proteinExistence type="predicted"/>
<evidence type="ECO:0000313" key="2">
    <source>
        <dbReference type="Proteomes" id="UP000293613"/>
    </source>
</evidence>
<dbReference type="EMBL" id="RSCO01000013">
    <property type="protein sequence ID" value="RYM96110.1"/>
    <property type="molecule type" value="Genomic_DNA"/>
</dbReference>
<dbReference type="RefSeq" id="WP_130077194.1">
    <property type="nucleotide sequence ID" value="NZ_RSCO01000013.1"/>
</dbReference>
<accession>A0A8B3RK48</accession>
<sequence>MWYQPMDDSQREIEQLMRRFGDVYPCQVAAAIVAIMYAACTTDLDEQIRRERIALRELTAYGQDTCRKPHWWSRQAIMLRDLERQSLPYWAALFHLARRGYIADLRDILTHDIADYLKSKGCAPLIAPEIKSETHEAHA</sequence>